<evidence type="ECO:0000256" key="1">
    <source>
        <dbReference type="SAM" id="MobiDB-lite"/>
    </source>
</evidence>
<protein>
    <recommendedName>
        <fullName evidence="2">C2H2-type domain-containing protein</fullName>
    </recommendedName>
</protein>
<feature type="compositionally biased region" description="Low complexity" evidence="1">
    <location>
        <begin position="225"/>
        <end position="235"/>
    </location>
</feature>
<dbReference type="PROSITE" id="PS00028">
    <property type="entry name" value="ZINC_FINGER_C2H2_1"/>
    <property type="match status" value="1"/>
</dbReference>
<feature type="compositionally biased region" description="Polar residues" evidence="1">
    <location>
        <begin position="122"/>
        <end position="137"/>
    </location>
</feature>
<feature type="region of interest" description="Disordered" evidence="1">
    <location>
        <begin position="182"/>
        <end position="301"/>
    </location>
</feature>
<feature type="region of interest" description="Disordered" evidence="1">
    <location>
        <begin position="79"/>
        <end position="143"/>
    </location>
</feature>
<evidence type="ECO:0000259" key="2">
    <source>
        <dbReference type="PROSITE" id="PS00028"/>
    </source>
</evidence>
<name>A0A8S9Y9E3_9TREM</name>
<feature type="domain" description="C2H2-type" evidence="2">
    <location>
        <begin position="357"/>
        <end position="378"/>
    </location>
</feature>
<dbReference type="InterPro" id="IPR013087">
    <property type="entry name" value="Znf_C2H2_type"/>
</dbReference>
<feature type="compositionally biased region" description="Polar residues" evidence="1">
    <location>
        <begin position="9"/>
        <end position="22"/>
    </location>
</feature>
<evidence type="ECO:0000313" key="4">
    <source>
        <dbReference type="Proteomes" id="UP000822476"/>
    </source>
</evidence>
<feature type="region of interest" description="Disordered" evidence="1">
    <location>
        <begin position="1"/>
        <end position="22"/>
    </location>
</feature>
<feature type="compositionally biased region" description="Basic and acidic residues" evidence="1">
    <location>
        <begin position="85"/>
        <end position="121"/>
    </location>
</feature>
<keyword evidence="4" id="KW-1185">Reference proteome</keyword>
<evidence type="ECO:0000313" key="3">
    <source>
        <dbReference type="EMBL" id="KAF7232362.1"/>
    </source>
</evidence>
<feature type="compositionally biased region" description="Basic residues" evidence="1">
    <location>
        <begin position="281"/>
        <end position="298"/>
    </location>
</feature>
<reference evidence="3" key="1">
    <citation type="submission" date="2019-07" db="EMBL/GenBank/DDBJ databases">
        <title>Annotation for the trematode Paragonimus miyazaki's.</title>
        <authorList>
            <person name="Choi Y.-J."/>
        </authorList>
    </citation>
    <scope>NUCLEOTIDE SEQUENCE</scope>
    <source>
        <strain evidence="3">Japan</strain>
    </source>
</reference>
<gene>
    <name evidence="3" type="ORF">EG68_08476</name>
</gene>
<comment type="caution">
    <text evidence="3">The sequence shown here is derived from an EMBL/GenBank/DDBJ whole genome shotgun (WGS) entry which is preliminary data.</text>
</comment>
<proteinExistence type="predicted"/>
<dbReference type="EMBL" id="JTDE01021866">
    <property type="protein sequence ID" value="KAF7232362.1"/>
    <property type="molecule type" value="Genomic_DNA"/>
</dbReference>
<sequence>MLPVRSPPGSKSSVPTKNGRCSTWNGIRTTPARCITDVFQSTTKFAELLVDAMSATELLTAYRIGSRLCDKIVTELAGKAKARHMRTESEDKNDHKSNSEEWNNKIMEEHTLGTDKSESQPDRNSSNVEPVTNSISIDETADIRSETNMTLQYSSKVPITETRDKSEGVKILCKPENATDSNQLQISTTELKHDSSLATREVTSRQPDKYGDKHNEETALDLRVSRSSSSTIRSRSPSEDDSVTLPSGTNKHSRVWRRHSKHGRRSQHTEAQARISSTEKKFHRRPGLRPARSRRHKVHTDVTDLSTPENVSFVPSGRSRRNRMCIDDDDSHAQFDFTSQLNIRTPFSQTDSCVQTCSTCNIEFKDAVSFVKHIQQIHVGLELDADHTNSISSMDSQIANYRICEWRTQGLNPSVNVPLHCANQVTGTQNWSTRYPIVNYGPGLTLPRNSEVDQSFGEQCFVK</sequence>
<feature type="compositionally biased region" description="Basic residues" evidence="1">
    <location>
        <begin position="251"/>
        <end position="266"/>
    </location>
</feature>
<organism evidence="3 4">
    <name type="scientific">Paragonimus skrjabini miyazakii</name>
    <dbReference type="NCBI Taxonomy" id="59628"/>
    <lineage>
        <taxon>Eukaryota</taxon>
        <taxon>Metazoa</taxon>
        <taxon>Spiralia</taxon>
        <taxon>Lophotrochozoa</taxon>
        <taxon>Platyhelminthes</taxon>
        <taxon>Trematoda</taxon>
        <taxon>Digenea</taxon>
        <taxon>Plagiorchiida</taxon>
        <taxon>Troglotremata</taxon>
        <taxon>Troglotrematidae</taxon>
        <taxon>Paragonimus</taxon>
    </lineage>
</organism>
<dbReference type="Proteomes" id="UP000822476">
    <property type="component" value="Unassembled WGS sequence"/>
</dbReference>
<dbReference type="AlphaFoldDB" id="A0A8S9Y9E3"/>
<feature type="compositionally biased region" description="Basic and acidic residues" evidence="1">
    <location>
        <begin position="202"/>
        <end position="217"/>
    </location>
</feature>
<dbReference type="OrthoDB" id="6266102at2759"/>
<accession>A0A8S9Y9E3</accession>